<evidence type="ECO:0000256" key="5">
    <source>
        <dbReference type="ARBA" id="ARBA00022825"/>
    </source>
</evidence>
<keyword evidence="4" id="KW-0378">Hydrolase</keyword>
<dbReference type="InterPro" id="IPR023562">
    <property type="entry name" value="ClpP/TepA"/>
</dbReference>
<evidence type="ECO:0000256" key="4">
    <source>
        <dbReference type="ARBA" id="ARBA00022801"/>
    </source>
</evidence>
<dbReference type="CDD" id="cd07016">
    <property type="entry name" value="S14_ClpP_1"/>
    <property type="match status" value="1"/>
</dbReference>
<dbReference type="NCBIfam" id="NF045542">
    <property type="entry name" value="Clp_rel_HeadMat"/>
    <property type="match status" value="1"/>
</dbReference>
<keyword evidence="5" id="KW-0720">Serine protease</keyword>
<proteinExistence type="inferred from homology"/>
<dbReference type="Pfam" id="PF00574">
    <property type="entry name" value="CLP_protease"/>
    <property type="match status" value="1"/>
</dbReference>
<comment type="caution">
    <text evidence="7">The sequence shown here is derived from an EMBL/GenBank/DDBJ whole genome shotgun (WGS) entry which is preliminary data.</text>
</comment>
<keyword evidence="8" id="KW-1185">Reference proteome</keyword>
<dbReference type="InterPro" id="IPR001907">
    <property type="entry name" value="ClpP"/>
</dbReference>
<accession>A0ABR4XRP7</accession>
<reference evidence="7 8" key="1">
    <citation type="journal article" date="2014" name="Antonie Van Leeuwenhoek">
        <title>Oenococcus alcoholitolerans sp. nov., a lactic acid bacteria isolated from cachaca and ethanol fermentation processes.</title>
        <authorList>
            <person name="Badotti F."/>
            <person name="Moreira A.P."/>
            <person name="Tonon L.A."/>
            <person name="de Lucena B.T."/>
            <person name="Gomes Fde C."/>
            <person name="Kruger R."/>
            <person name="Thompson C.C."/>
            <person name="de Morais M.A.Jr."/>
            <person name="Rosa C.A."/>
            <person name="Thompson F.L."/>
        </authorList>
    </citation>
    <scope>NUCLEOTIDE SEQUENCE [LARGE SCALE GENOMIC DNA]</scope>
    <source>
        <strain evidence="7 8">UFRJ-M7.2.18</strain>
    </source>
</reference>
<dbReference type="PANTHER" id="PTHR10381:SF70">
    <property type="entry name" value="ATP-DEPENDENT CLP PROTEASE PROTEOLYTIC SUBUNIT"/>
    <property type="match status" value="1"/>
</dbReference>
<sequence>MTKKIDLKSDILDDSDSYDRSFYDFFGMPYFLPSQVQDVLSSAAPNEDIELDINSNGGDTSAASTIYSMLKAYQGKVNIFIQGMAASAASIIAMAGDHVAMAPTAQMMIHKCLADPAGYVNADDLRQLAAQNDSVDVGIANAYMLKTGMSQSDLFQLMSNQTFMDAQTAVDKGFADEIAFSGEKTGVADKAPVFSNSISKMPSRDIVNKFNLLLGKAKAFDKLQTTEEPPKAVEPIKENTQTDKSELTKMLALLY</sequence>
<dbReference type="InterPro" id="IPR029045">
    <property type="entry name" value="ClpP/crotonase-like_dom_sf"/>
</dbReference>
<evidence type="ECO:0000256" key="2">
    <source>
        <dbReference type="ARBA" id="ARBA00022490"/>
    </source>
</evidence>
<keyword evidence="3" id="KW-0645">Protease</keyword>
<evidence type="ECO:0000313" key="7">
    <source>
        <dbReference type="EMBL" id="KGO32083.1"/>
    </source>
</evidence>
<dbReference type="Proteomes" id="UP000030023">
    <property type="component" value="Unassembled WGS sequence"/>
</dbReference>
<dbReference type="PRINTS" id="PR00127">
    <property type="entry name" value="CLPPROTEASEP"/>
</dbReference>
<organism evidence="7 8">
    <name type="scientific">Oenococcus alcoholitolerans</name>
    <dbReference type="NCBI Taxonomy" id="931074"/>
    <lineage>
        <taxon>Bacteria</taxon>
        <taxon>Bacillati</taxon>
        <taxon>Bacillota</taxon>
        <taxon>Bacilli</taxon>
        <taxon>Lactobacillales</taxon>
        <taxon>Lactobacillaceae</taxon>
        <taxon>Oenococcus</taxon>
    </lineage>
</organism>
<dbReference type="PANTHER" id="PTHR10381">
    <property type="entry name" value="ATP-DEPENDENT CLP PROTEASE PROTEOLYTIC SUBUNIT"/>
    <property type="match status" value="1"/>
</dbReference>
<gene>
    <name evidence="7" type="ORF">Q757_03170</name>
</gene>
<keyword evidence="2" id="KW-0963">Cytoplasm</keyword>
<evidence type="ECO:0000256" key="1">
    <source>
        <dbReference type="ARBA" id="ARBA00007039"/>
    </source>
</evidence>
<dbReference type="SUPFAM" id="SSF52096">
    <property type="entry name" value="ClpP/crotonase"/>
    <property type="match status" value="1"/>
</dbReference>
<protein>
    <recommendedName>
        <fullName evidence="6">ATP-dependent Clp protease proteolytic subunit</fullName>
    </recommendedName>
</protein>
<evidence type="ECO:0000313" key="8">
    <source>
        <dbReference type="Proteomes" id="UP000030023"/>
    </source>
</evidence>
<name>A0ABR4XRP7_9LACO</name>
<dbReference type="EMBL" id="AXCV01000104">
    <property type="protein sequence ID" value="KGO32083.1"/>
    <property type="molecule type" value="Genomic_DNA"/>
</dbReference>
<dbReference type="Gene3D" id="3.90.226.10">
    <property type="entry name" value="2-enoyl-CoA Hydratase, Chain A, domain 1"/>
    <property type="match status" value="1"/>
</dbReference>
<evidence type="ECO:0000256" key="3">
    <source>
        <dbReference type="ARBA" id="ARBA00022670"/>
    </source>
</evidence>
<comment type="similarity">
    <text evidence="1 6">Belongs to the peptidase S14 family.</text>
</comment>
<evidence type="ECO:0000256" key="6">
    <source>
        <dbReference type="RuleBase" id="RU003567"/>
    </source>
</evidence>